<gene>
    <name evidence="3" type="ORF">BDA99DRAFT_522562</name>
</gene>
<evidence type="ECO:0000259" key="2">
    <source>
        <dbReference type="Pfam" id="PF05922"/>
    </source>
</evidence>
<dbReference type="FunFam" id="3.30.70.80:FF:000005">
    <property type="entry name" value="Proteinase inhibitor I2B"/>
    <property type="match status" value="1"/>
</dbReference>
<dbReference type="InterPro" id="IPR037045">
    <property type="entry name" value="S8pro/Inhibitor_I9_sf"/>
</dbReference>
<dbReference type="PANTHER" id="PTHR28288">
    <property type="entry name" value="PROTEASE B INHIBITOR 2"/>
    <property type="match status" value="1"/>
</dbReference>
<keyword evidence="4" id="KW-1185">Reference proteome</keyword>
<evidence type="ECO:0000256" key="1">
    <source>
        <dbReference type="ARBA" id="ARBA00038069"/>
    </source>
</evidence>
<reference evidence="3" key="1">
    <citation type="journal article" date="2022" name="IScience">
        <title>Evolution of zygomycete secretomes and the origins of terrestrial fungal ecologies.</title>
        <authorList>
            <person name="Chang Y."/>
            <person name="Wang Y."/>
            <person name="Mondo S."/>
            <person name="Ahrendt S."/>
            <person name="Andreopoulos W."/>
            <person name="Barry K."/>
            <person name="Beard J."/>
            <person name="Benny G.L."/>
            <person name="Blankenship S."/>
            <person name="Bonito G."/>
            <person name="Cuomo C."/>
            <person name="Desiro A."/>
            <person name="Gervers K.A."/>
            <person name="Hundley H."/>
            <person name="Kuo A."/>
            <person name="LaButti K."/>
            <person name="Lang B.F."/>
            <person name="Lipzen A."/>
            <person name="O'Donnell K."/>
            <person name="Pangilinan J."/>
            <person name="Reynolds N."/>
            <person name="Sandor L."/>
            <person name="Smith M.E."/>
            <person name="Tsang A."/>
            <person name="Grigoriev I.V."/>
            <person name="Stajich J.E."/>
            <person name="Spatafora J.W."/>
        </authorList>
    </citation>
    <scope>NUCLEOTIDE SEQUENCE</scope>
    <source>
        <strain evidence="3">RSA 2281</strain>
    </source>
</reference>
<dbReference type="EMBL" id="JAIXMP010000032">
    <property type="protein sequence ID" value="KAI9250463.1"/>
    <property type="molecule type" value="Genomic_DNA"/>
</dbReference>
<evidence type="ECO:0000313" key="4">
    <source>
        <dbReference type="Proteomes" id="UP001209540"/>
    </source>
</evidence>
<protein>
    <recommendedName>
        <fullName evidence="2">Inhibitor I9 domain-containing protein</fullName>
    </recommendedName>
</protein>
<dbReference type="GO" id="GO:0042144">
    <property type="term" value="P:vacuole fusion, non-autophagic"/>
    <property type="evidence" value="ECO:0007669"/>
    <property type="project" value="TreeGrafter"/>
</dbReference>
<dbReference type="Proteomes" id="UP001209540">
    <property type="component" value="Unassembled WGS sequence"/>
</dbReference>
<evidence type="ECO:0000313" key="3">
    <source>
        <dbReference type="EMBL" id="KAI9250463.1"/>
    </source>
</evidence>
<organism evidence="3 4">
    <name type="scientific">Phascolomyces articulosus</name>
    <dbReference type="NCBI Taxonomy" id="60185"/>
    <lineage>
        <taxon>Eukaryota</taxon>
        <taxon>Fungi</taxon>
        <taxon>Fungi incertae sedis</taxon>
        <taxon>Mucoromycota</taxon>
        <taxon>Mucoromycotina</taxon>
        <taxon>Mucoromycetes</taxon>
        <taxon>Mucorales</taxon>
        <taxon>Lichtheimiaceae</taxon>
        <taxon>Phascolomyces</taxon>
    </lineage>
</organism>
<proteinExistence type="inferred from homology"/>
<feature type="domain" description="Inhibitor I9" evidence="2">
    <location>
        <begin position="5"/>
        <end position="74"/>
    </location>
</feature>
<comment type="similarity">
    <text evidence="1">Belongs to the protease inhibitor I9 family.</text>
</comment>
<dbReference type="PANTHER" id="PTHR28288:SF2">
    <property type="entry name" value="PROTEASE B INHIBITOR 2"/>
    <property type="match status" value="1"/>
</dbReference>
<dbReference type="GO" id="GO:0004866">
    <property type="term" value="F:endopeptidase inhibitor activity"/>
    <property type="evidence" value="ECO:0007669"/>
    <property type="project" value="TreeGrafter"/>
</dbReference>
<dbReference type="InterPro" id="IPR052471">
    <property type="entry name" value="PBI_I9"/>
</dbReference>
<reference evidence="3" key="2">
    <citation type="submission" date="2023-02" db="EMBL/GenBank/DDBJ databases">
        <authorList>
            <consortium name="DOE Joint Genome Institute"/>
            <person name="Mondo S.J."/>
            <person name="Chang Y."/>
            <person name="Wang Y."/>
            <person name="Ahrendt S."/>
            <person name="Andreopoulos W."/>
            <person name="Barry K."/>
            <person name="Beard J."/>
            <person name="Benny G.L."/>
            <person name="Blankenship S."/>
            <person name="Bonito G."/>
            <person name="Cuomo C."/>
            <person name="Desiro A."/>
            <person name="Gervers K.A."/>
            <person name="Hundley H."/>
            <person name="Kuo A."/>
            <person name="LaButti K."/>
            <person name="Lang B.F."/>
            <person name="Lipzen A."/>
            <person name="O'Donnell K."/>
            <person name="Pangilinan J."/>
            <person name="Reynolds N."/>
            <person name="Sandor L."/>
            <person name="Smith M.W."/>
            <person name="Tsang A."/>
            <person name="Grigoriev I.V."/>
            <person name="Stajich J.E."/>
            <person name="Spatafora J.W."/>
        </authorList>
    </citation>
    <scope>NUCLEOTIDE SEQUENCE</scope>
    <source>
        <strain evidence="3">RSA 2281</strain>
    </source>
</reference>
<dbReference type="Pfam" id="PF05922">
    <property type="entry name" value="Inhibitor_I9"/>
    <property type="match status" value="1"/>
</dbReference>
<dbReference type="Gene3D" id="3.30.70.80">
    <property type="entry name" value="Peptidase S8 propeptide/proteinase inhibitor I9"/>
    <property type="match status" value="1"/>
</dbReference>
<dbReference type="InterPro" id="IPR010259">
    <property type="entry name" value="S8pro/Inhibitor_I9"/>
</dbReference>
<comment type="caution">
    <text evidence="3">The sequence shown here is derived from an EMBL/GenBank/DDBJ whole genome shotgun (WGS) entry which is preliminary data.</text>
</comment>
<dbReference type="AlphaFoldDB" id="A0AAD5K4F7"/>
<dbReference type="SUPFAM" id="SSF54897">
    <property type="entry name" value="Protease propeptides/inhibitors"/>
    <property type="match status" value="1"/>
</dbReference>
<accession>A0AAD5K4F7</accession>
<sequence>MSGSSYIVTFKKDTPDEIIDAEVQKAKDSGAEVTNVYKSALRGYAVTVPDDLVTSFSLKHENVEHIEADGEVTTQGKALLG</sequence>
<name>A0AAD5K4F7_9FUNG</name>